<dbReference type="InterPro" id="IPR022601">
    <property type="entry name" value="DUF3160"/>
</dbReference>
<organism evidence="3 4">
    <name type="scientific">Candidatus Zymogenus saltonus</name>
    <dbReference type="NCBI Taxonomy" id="2844893"/>
    <lineage>
        <taxon>Bacteria</taxon>
        <taxon>Deltaproteobacteria</taxon>
        <taxon>Candidatus Zymogenia</taxon>
        <taxon>Candidatus Zymogeniales</taxon>
        <taxon>Candidatus Zymogenaceae</taxon>
        <taxon>Candidatus Zymogenus</taxon>
    </lineage>
</organism>
<dbReference type="Proteomes" id="UP000809273">
    <property type="component" value="Unassembled WGS sequence"/>
</dbReference>
<feature type="region of interest" description="Disordered" evidence="1">
    <location>
        <begin position="681"/>
        <end position="702"/>
    </location>
</feature>
<evidence type="ECO:0000313" key="4">
    <source>
        <dbReference type="Proteomes" id="UP000809273"/>
    </source>
</evidence>
<reference evidence="3" key="1">
    <citation type="journal article" date="2021" name="Environ. Microbiol.">
        <title>Genomic characterization of three novel Desulfobacterota classes expand the metabolic and phylogenetic diversity of the phylum.</title>
        <authorList>
            <person name="Murphy C.L."/>
            <person name="Biggerstaff J."/>
            <person name="Eichhorn A."/>
            <person name="Ewing E."/>
            <person name="Shahan R."/>
            <person name="Soriano D."/>
            <person name="Stewart S."/>
            <person name="VanMol K."/>
            <person name="Walker R."/>
            <person name="Walters P."/>
            <person name="Elshahed M.S."/>
            <person name="Youssef N.H."/>
        </authorList>
    </citation>
    <scope>NUCLEOTIDE SEQUENCE</scope>
    <source>
        <strain evidence="3">Zod_Metabat.24</strain>
    </source>
</reference>
<evidence type="ECO:0000256" key="1">
    <source>
        <dbReference type="SAM" id="MobiDB-lite"/>
    </source>
</evidence>
<proteinExistence type="predicted"/>
<gene>
    <name evidence="3" type="ORF">JW984_07020</name>
</gene>
<protein>
    <submittedName>
        <fullName evidence="3">DUF3160 domain-containing protein</fullName>
    </submittedName>
</protein>
<reference evidence="3" key="2">
    <citation type="submission" date="2021-01" db="EMBL/GenBank/DDBJ databases">
        <authorList>
            <person name="Hahn C.R."/>
            <person name="Youssef N.H."/>
            <person name="Elshahed M."/>
        </authorList>
    </citation>
    <scope>NUCLEOTIDE SEQUENCE</scope>
    <source>
        <strain evidence="3">Zod_Metabat.24</strain>
    </source>
</reference>
<evidence type="ECO:0000256" key="2">
    <source>
        <dbReference type="SAM" id="SignalP"/>
    </source>
</evidence>
<dbReference type="Pfam" id="PF11369">
    <property type="entry name" value="DUF3160"/>
    <property type="match status" value="1"/>
</dbReference>
<dbReference type="EMBL" id="JAFGIX010000032">
    <property type="protein sequence ID" value="MBN1572929.1"/>
    <property type="molecule type" value="Genomic_DNA"/>
</dbReference>
<dbReference type="SMART" id="SM01325">
    <property type="entry name" value="DUF3160"/>
    <property type="match status" value="1"/>
</dbReference>
<keyword evidence="2" id="KW-0732">Signal</keyword>
<evidence type="ECO:0000313" key="3">
    <source>
        <dbReference type="EMBL" id="MBN1572929.1"/>
    </source>
</evidence>
<accession>A0A9D8PN99</accession>
<feature type="signal peptide" evidence="2">
    <location>
        <begin position="1"/>
        <end position="24"/>
    </location>
</feature>
<dbReference type="AlphaFoldDB" id="A0A9D8PN99"/>
<sequence length="702" mass="80778">MKKAVSFLTVVFFSIMLLPQIGCALEKETESSLNREIEAMNLSEKAKKIFGKNGFVIVPGFEDEITDIYKQADEDDEPVFVTTDAVLHTAHIFYDYLLRILEMDKLYATLLRLIDRMLAISVEQYNDAQDESVKEAARLNIGYFAVAKKIFDPAYEVGYGLDELVNKEIENIKAHKDIKYRELLTYVENPGLYTTPYAFEDYSQYVPRGHYTRNEKFETYFKAMMWHGRIDFKLKPGESEEAQKHGLMMTLQALLISDALMRDEEAFTLWKQIYEPTTYFVGKTDDLDVYDYRKLMKKIFPKGGGVDKYGDIDNVLKFIDEAMKLHPPKILSGAAFVEDGKFENTTMGFRFMGQRFIPDSYIFQNLVYGAKKFKYTGSGKPFTMEEIPNFGPSRAFPRGLDIFAVLGSDRAHEILKLEGDTDYTYYEEQINLLKKEFSSKTTEDWGQNLYWRWLYALIPLLDAKSGDSVPAFMSTVAWMDKELQTALGSWAELRHDTILYAKQSYTMVGRGMPIEVKFPYGYVEPYPEVYGRIEEMMADLGANLDALGIAPEGVPEKIRKFEELLAQLKTISEKELRDEELSQEEYNTIRKVGTKLGSMTYFSGEIARMITSDTDTKMDIIADVHTDLNTSYVLEVGVGSPFNIFVIVEDAKGKRICRGGVFSFYEFKHPMSDRLTDEKWQKMKEDKKRPSQPPWIKAITAE</sequence>
<comment type="caution">
    <text evidence="3">The sequence shown here is derived from an EMBL/GenBank/DDBJ whole genome shotgun (WGS) entry which is preliminary data.</text>
</comment>
<feature type="chain" id="PRO_5039624048" evidence="2">
    <location>
        <begin position="25"/>
        <end position="702"/>
    </location>
</feature>
<name>A0A9D8PN99_9DELT</name>